<dbReference type="InterPro" id="IPR015424">
    <property type="entry name" value="PyrdxlP-dep_Trfase"/>
</dbReference>
<dbReference type="PANTHER" id="PTHR43094:SF1">
    <property type="entry name" value="AMINOTRANSFERASE CLASS-III"/>
    <property type="match status" value="1"/>
</dbReference>
<dbReference type="InterPro" id="IPR015422">
    <property type="entry name" value="PyrdxlP-dep_Trfase_small"/>
</dbReference>
<protein>
    <submittedName>
        <fullName evidence="5">Aminotransferase</fullName>
    </submittedName>
</protein>
<dbReference type="Gene3D" id="3.90.1150.10">
    <property type="entry name" value="Aspartate Aminotransferase, domain 1"/>
    <property type="match status" value="1"/>
</dbReference>
<keyword evidence="3 4" id="KW-0663">Pyridoxal phosphate</keyword>
<dbReference type="InterPro" id="IPR005814">
    <property type="entry name" value="Aminotrans_3"/>
</dbReference>
<comment type="caution">
    <text evidence="5">The sequence shown here is derived from an EMBL/GenBank/DDBJ whole genome shotgun (WGS) entry which is preliminary data.</text>
</comment>
<evidence type="ECO:0000256" key="2">
    <source>
        <dbReference type="ARBA" id="ARBA00008954"/>
    </source>
</evidence>
<dbReference type="PANTHER" id="PTHR43094">
    <property type="entry name" value="AMINOTRANSFERASE"/>
    <property type="match status" value="1"/>
</dbReference>
<dbReference type="PROSITE" id="PS00600">
    <property type="entry name" value="AA_TRANSFER_CLASS_3"/>
    <property type="match status" value="1"/>
</dbReference>
<evidence type="ECO:0000313" key="6">
    <source>
        <dbReference type="Proteomes" id="UP001548832"/>
    </source>
</evidence>
<evidence type="ECO:0000313" key="5">
    <source>
        <dbReference type="EMBL" id="MET2829873.1"/>
    </source>
</evidence>
<dbReference type="EMBL" id="JBEWSZ010000001">
    <property type="protein sequence ID" value="MET2829873.1"/>
    <property type="molecule type" value="Genomic_DNA"/>
</dbReference>
<dbReference type="InterPro" id="IPR049704">
    <property type="entry name" value="Aminotrans_3_PPA_site"/>
</dbReference>
<dbReference type="Gene3D" id="3.40.640.10">
    <property type="entry name" value="Type I PLP-dependent aspartate aminotransferase-like (Major domain)"/>
    <property type="match status" value="1"/>
</dbReference>
<proteinExistence type="inferred from homology"/>
<evidence type="ECO:0000256" key="3">
    <source>
        <dbReference type="ARBA" id="ARBA00022898"/>
    </source>
</evidence>
<gene>
    <name evidence="5" type="ORF">ABVQ20_23135</name>
</gene>
<keyword evidence="6" id="KW-1185">Reference proteome</keyword>
<dbReference type="SUPFAM" id="SSF53383">
    <property type="entry name" value="PLP-dependent transferases"/>
    <property type="match status" value="1"/>
</dbReference>
<dbReference type="GO" id="GO:0008483">
    <property type="term" value="F:transaminase activity"/>
    <property type="evidence" value="ECO:0007669"/>
    <property type="project" value="UniProtKB-KW"/>
</dbReference>
<sequence>MNKAVGSQWNATEMEEAARRHLLSPSEAMEKLGQSARPLLSRGDGIYVIDAKGRRLIDGPAGMWCTQIGYNRREIADAIAEQALQLAYNSPWYTVNSPSAELAARIAAMTPGDLNRVFFTTGGSTAVDSALRFVEFYNNVLGRPEKKHIIVRREGYHGSTALTAACSGRAGNWPNFDIISDRISFISSPNIRLAGDKDEAAFLDFLVDEFRQEIARVGADKVAVFLAEPLLASGGVIIPPKGYHARFKAVCEEHDIVYISDEVVTGFGRCGEWFASEKVFGVVPDIITFAKGVTSGYVPLGGFAISERLLDKVSGDNARGSNYSNGYTYSGHPVSCAAALANIAVIEKDGILEHVRDISGYFAERLHSLADLPLVANVRASGLVGCVECLVDTSSPNVTDFDKRIGARIDIHCAELGLIVRPLGNMCVMSPALIITREQIDDMIGILRQGIERAAAEIMAGELV</sequence>
<keyword evidence="5" id="KW-0808">Transferase</keyword>
<dbReference type="CDD" id="cd00610">
    <property type="entry name" value="OAT_like"/>
    <property type="match status" value="1"/>
</dbReference>
<evidence type="ECO:0000256" key="4">
    <source>
        <dbReference type="RuleBase" id="RU003560"/>
    </source>
</evidence>
<dbReference type="InterPro" id="IPR015421">
    <property type="entry name" value="PyrdxlP-dep_Trfase_major"/>
</dbReference>
<comment type="similarity">
    <text evidence="2 4">Belongs to the class-III pyridoxal-phosphate-dependent aminotransferase family.</text>
</comment>
<dbReference type="Pfam" id="PF00202">
    <property type="entry name" value="Aminotran_3"/>
    <property type="match status" value="1"/>
</dbReference>
<keyword evidence="5" id="KW-0032">Aminotransferase</keyword>
<reference evidence="5 6" key="1">
    <citation type="submission" date="2024-06" db="EMBL/GenBank/DDBJ databases">
        <authorList>
            <person name="Kim D.-U."/>
        </authorList>
    </citation>
    <scope>NUCLEOTIDE SEQUENCE [LARGE SCALE GENOMIC DNA]</scope>
    <source>
        <strain evidence="5 6">KACC15460</strain>
    </source>
</reference>
<accession>A0ABV2DK89</accession>
<dbReference type="NCBIfam" id="NF005447">
    <property type="entry name" value="PRK07036.1"/>
    <property type="match status" value="1"/>
</dbReference>
<comment type="cofactor">
    <cofactor evidence="1">
        <name>pyridoxal 5'-phosphate</name>
        <dbReference type="ChEBI" id="CHEBI:597326"/>
    </cofactor>
</comment>
<organism evidence="5 6">
    <name type="scientific">Mesorhizobium shangrilense</name>
    <dbReference type="NCBI Taxonomy" id="460060"/>
    <lineage>
        <taxon>Bacteria</taxon>
        <taxon>Pseudomonadati</taxon>
        <taxon>Pseudomonadota</taxon>
        <taxon>Alphaproteobacteria</taxon>
        <taxon>Hyphomicrobiales</taxon>
        <taxon>Phyllobacteriaceae</taxon>
        <taxon>Mesorhizobium</taxon>
    </lineage>
</organism>
<dbReference type="RefSeq" id="WP_354461788.1">
    <property type="nucleotide sequence ID" value="NZ_JBEWSZ010000001.1"/>
</dbReference>
<evidence type="ECO:0000256" key="1">
    <source>
        <dbReference type="ARBA" id="ARBA00001933"/>
    </source>
</evidence>
<dbReference type="PIRSF" id="PIRSF000521">
    <property type="entry name" value="Transaminase_4ab_Lys_Orn"/>
    <property type="match status" value="1"/>
</dbReference>
<name>A0ABV2DK89_9HYPH</name>
<dbReference type="Proteomes" id="UP001548832">
    <property type="component" value="Unassembled WGS sequence"/>
</dbReference>